<comment type="similarity">
    <text evidence="1">Belongs to the 'GDSL' lipolytic enzyme family.</text>
</comment>
<evidence type="ECO:0008006" key="4">
    <source>
        <dbReference type="Google" id="ProtNLM"/>
    </source>
</evidence>
<name>A0A068UGF3_COFCA</name>
<dbReference type="PROSITE" id="PS01098">
    <property type="entry name" value="LIPASE_GDSL_SER"/>
    <property type="match status" value="1"/>
</dbReference>
<dbReference type="AlphaFoldDB" id="A0A068UGF3"/>
<protein>
    <recommendedName>
        <fullName evidence="4">SGNH hydrolase-type esterase domain-containing protein</fullName>
    </recommendedName>
</protein>
<evidence type="ECO:0000313" key="3">
    <source>
        <dbReference type="Proteomes" id="UP000295252"/>
    </source>
</evidence>
<dbReference type="InterPro" id="IPR008265">
    <property type="entry name" value="Lipase_GDSL_AS"/>
</dbReference>
<evidence type="ECO:0000256" key="1">
    <source>
        <dbReference type="ARBA" id="ARBA00008668"/>
    </source>
</evidence>
<dbReference type="GO" id="GO:0016298">
    <property type="term" value="F:lipase activity"/>
    <property type="evidence" value="ECO:0007669"/>
    <property type="project" value="InterPro"/>
</dbReference>
<dbReference type="InterPro" id="IPR036514">
    <property type="entry name" value="SGNH_hydro_sf"/>
</dbReference>
<dbReference type="Pfam" id="PF00657">
    <property type="entry name" value="Lipase_GDSL"/>
    <property type="match status" value="1"/>
</dbReference>
<accession>A0A068UGF3</accession>
<dbReference type="Gene3D" id="3.40.50.1110">
    <property type="entry name" value="SGNH hydrolase"/>
    <property type="match status" value="1"/>
</dbReference>
<dbReference type="GO" id="GO:0006629">
    <property type="term" value="P:lipid metabolic process"/>
    <property type="evidence" value="ECO:0007669"/>
    <property type="project" value="InterPro"/>
</dbReference>
<dbReference type="PANTHER" id="PTHR45642">
    <property type="entry name" value="GDSL ESTERASE/LIPASE EXL3"/>
    <property type="match status" value="1"/>
</dbReference>
<organism evidence="2 3">
    <name type="scientific">Coffea canephora</name>
    <name type="common">Robusta coffee</name>
    <dbReference type="NCBI Taxonomy" id="49390"/>
    <lineage>
        <taxon>Eukaryota</taxon>
        <taxon>Viridiplantae</taxon>
        <taxon>Streptophyta</taxon>
        <taxon>Embryophyta</taxon>
        <taxon>Tracheophyta</taxon>
        <taxon>Spermatophyta</taxon>
        <taxon>Magnoliopsida</taxon>
        <taxon>eudicotyledons</taxon>
        <taxon>Gunneridae</taxon>
        <taxon>Pentapetalae</taxon>
        <taxon>asterids</taxon>
        <taxon>lamiids</taxon>
        <taxon>Gentianales</taxon>
        <taxon>Rubiaceae</taxon>
        <taxon>Ixoroideae</taxon>
        <taxon>Gardenieae complex</taxon>
        <taxon>Bertiereae - Coffeeae clade</taxon>
        <taxon>Coffeeae</taxon>
        <taxon>Coffea</taxon>
    </lineage>
</organism>
<dbReference type="PANTHER" id="PTHR45642:SF138">
    <property type="entry name" value="GDSL ESTERASE_LIPASE EXL3-LIKE"/>
    <property type="match status" value="1"/>
</dbReference>
<reference evidence="3" key="1">
    <citation type="journal article" date="2014" name="Science">
        <title>The coffee genome provides insight into the convergent evolution of caffeine biosynthesis.</title>
        <authorList>
            <person name="Denoeud F."/>
            <person name="Carretero-Paulet L."/>
            <person name="Dereeper A."/>
            <person name="Droc G."/>
            <person name="Guyot R."/>
            <person name="Pietrella M."/>
            <person name="Zheng C."/>
            <person name="Alberti A."/>
            <person name="Anthony F."/>
            <person name="Aprea G."/>
            <person name="Aury J.M."/>
            <person name="Bento P."/>
            <person name="Bernard M."/>
            <person name="Bocs S."/>
            <person name="Campa C."/>
            <person name="Cenci A."/>
            <person name="Combes M.C."/>
            <person name="Crouzillat D."/>
            <person name="Da Silva C."/>
            <person name="Daddiego L."/>
            <person name="De Bellis F."/>
            <person name="Dussert S."/>
            <person name="Garsmeur O."/>
            <person name="Gayraud T."/>
            <person name="Guignon V."/>
            <person name="Jahn K."/>
            <person name="Jamilloux V."/>
            <person name="Joet T."/>
            <person name="Labadie K."/>
            <person name="Lan T."/>
            <person name="Leclercq J."/>
            <person name="Lepelley M."/>
            <person name="Leroy T."/>
            <person name="Li L.T."/>
            <person name="Librado P."/>
            <person name="Lopez L."/>
            <person name="Munoz A."/>
            <person name="Noel B."/>
            <person name="Pallavicini A."/>
            <person name="Perrotta G."/>
            <person name="Poncet V."/>
            <person name="Pot D."/>
            <person name="Priyono X."/>
            <person name="Rigoreau M."/>
            <person name="Rouard M."/>
            <person name="Rozas J."/>
            <person name="Tranchant-Dubreuil C."/>
            <person name="VanBuren R."/>
            <person name="Zhang Q."/>
            <person name="Andrade A.C."/>
            <person name="Argout X."/>
            <person name="Bertrand B."/>
            <person name="de Kochko A."/>
            <person name="Graziosi G."/>
            <person name="Henry R.J."/>
            <person name="Jayarama X."/>
            <person name="Ming R."/>
            <person name="Nagai C."/>
            <person name="Rounsley S."/>
            <person name="Sankoff D."/>
            <person name="Giuliano G."/>
            <person name="Albert V.A."/>
            <person name="Wincker P."/>
            <person name="Lashermes P."/>
        </authorList>
    </citation>
    <scope>NUCLEOTIDE SEQUENCE [LARGE SCALE GENOMIC DNA]</scope>
    <source>
        <strain evidence="3">cv. DH200-94</strain>
    </source>
</reference>
<dbReference type="InParanoid" id="A0A068UGF3"/>
<dbReference type="InterPro" id="IPR001087">
    <property type="entry name" value="GDSL"/>
</dbReference>
<dbReference type="STRING" id="49390.A0A068UGF3"/>
<sequence length="367" mass="41334">MWTYRISTILNYLGPGPTCYQFLSYRLSYNSFFYPFFFRLSTLANPELPYNSSIPAVIFFGDSIVDTGNNNNLVTIAKANYPPYGQDFMGGRPTGRFSNGKVPSDLIAEELGIKEALPAYLDPNLQTEDLRTGVNFASGGAGYDPLTSELASVLSLTDQLELFREYLTKLHEIFGEDNKNKILSNGLFAVVIGSNDITNTYFGLGGQKSHYDVPSYTDLMLNSASSFIQELYKVGALKIAVFGLPPIGCMPSQRTLRGGVLRQCADDYNQMAQLFNSKLRAEINSLDSRYPKARMVYVDIYNRPLDLINKPQKYGMLLPSLSTFAFLCQYTCSNVLDYVFWDSFHLTERAYRVVVQQFLKQNLISFL</sequence>
<dbReference type="InterPro" id="IPR035669">
    <property type="entry name" value="SGNH_plant_lipase-like"/>
</dbReference>
<dbReference type="PhylomeDB" id="A0A068UGF3"/>
<gene>
    <name evidence="2" type="ORF">GSCOC_T00024608001</name>
</gene>
<dbReference type="Proteomes" id="UP000295252">
    <property type="component" value="Chromosome II"/>
</dbReference>
<dbReference type="OrthoDB" id="1600564at2759"/>
<dbReference type="CDD" id="cd01837">
    <property type="entry name" value="SGNH_plant_lipase_like"/>
    <property type="match status" value="1"/>
</dbReference>
<keyword evidence="3" id="KW-1185">Reference proteome</keyword>
<dbReference type="InterPro" id="IPR050592">
    <property type="entry name" value="GDSL_lipolytic_enzyme"/>
</dbReference>
<evidence type="ECO:0000313" key="2">
    <source>
        <dbReference type="EMBL" id="CDP07367.1"/>
    </source>
</evidence>
<proteinExistence type="inferred from homology"/>
<dbReference type="FunFam" id="3.40.50.1110:FF:000003">
    <property type="entry name" value="GDSL esterase/lipase APG"/>
    <property type="match status" value="1"/>
</dbReference>
<dbReference type="GO" id="GO:0005576">
    <property type="term" value="C:extracellular region"/>
    <property type="evidence" value="ECO:0007669"/>
    <property type="project" value="TreeGrafter"/>
</dbReference>
<dbReference type="OMA" id="CYAISIP"/>
<dbReference type="EMBL" id="HG739110">
    <property type="protein sequence ID" value="CDP07367.1"/>
    <property type="molecule type" value="Genomic_DNA"/>
</dbReference>
<dbReference type="Gramene" id="CDP07367">
    <property type="protein sequence ID" value="CDP07367"/>
    <property type="gene ID" value="GSCOC_T00024608001"/>
</dbReference>
<dbReference type="SUPFAM" id="SSF52266">
    <property type="entry name" value="SGNH hydrolase"/>
    <property type="match status" value="1"/>
</dbReference>